<evidence type="ECO:0000256" key="8">
    <source>
        <dbReference type="ARBA" id="ARBA00023049"/>
    </source>
</evidence>
<evidence type="ECO:0000259" key="13">
    <source>
        <dbReference type="Pfam" id="PF02868"/>
    </source>
</evidence>
<reference evidence="16 17" key="1">
    <citation type="journal article" date="2018" name="Front. Microbiol.">
        <title>Description and Comparative Genomics of Macrococcus caseolyticus subsp. hominis subsp. nov., Macrococcus goetzii sp. nov., Macrococcus epidermidis sp. nov., and Macrococcus bohemicus sp. nov., Novel Macrococci From Human Clinical Material With Virulence Potential and Suspected Uptake of Foreign DNA by Natural Transformation.</title>
        <authorList>
            <person name="Maslanova I."/>
            <person name="Wertheimer Z."/>
            <person name="Sedlacek I."/>
            <person name="Svec P."/>
            <person name="Indrakova A."/>
            <person name="Kovarovic V."/>
            <person name="Schumann P."/>
            <person name="Sproer C."/>
            <person name="Kralova S."/>
            <person name="Sedo O."/>
            <person name="Kristofova L."/>
            <person name="Vrbovska V."/>
            <person name="Fuzik T."/>
            <person name="Petras P."/>
            <person name="Zdrahal Z."/>
            <person name="Ruzickova V."/>
            <person name="Doskar J."/>
            <person name="Pantucek R."/>
        </authorList>
    </citation>
    <scope>NUCLEOTIDE SEQUENCE [LARGE SCALE GENOMIC DNA]</scope>
    <source>
        <strain evidence="16 17">CCM 4927</strain>
    </source>
</reference>
<feature type="domain" description="Peptidase M4 C-terminal" evidence="13">
    <location>
        <begin position="349"/>
        <end position="494"/>
    </location>
</feature>
<evidence type="ECO:0000256" key="9">
    <source>
        <dbReference type="ARBA" id="ARBA00023145"/>
    </source>
</evidence>
<evidence type="ECO:0000256" key="1">
    <source>
        <dbReference type="ARBA" id="ARBA00001947"/>
    </source>
</evidence>
<dbReference type="RefSeq" id="WP_099578683.1">
    <property type="nucleotide sequence ID" value="NZ_MJBI02000014.1"/>
</dbReference>
<proteinExistence type="inferred from homology"/>
<accession>A0A2G5NRL4</accession>
<evidence type="ECO:0000256" key="2">
    <source>
        <dbReference type="ARBA" id="ARBA00009388"/>
    </source>
</evidence>
<dbReference type="InterPro" id="IPR027268">
    <property type="entry name" value="Peptidase_M4/M1_CTD_sf"/>
</dbReference>
<feature type="domain" description="Peptidase M4" evidence="12">
    <location>
        <begin position="198"/>
        <end position="346"/>
    </location>
</feature>
<dbReference type="PANTHER" id="PTHR33794">
    <property type="entry name" value="BACILLOLYSIN"/>
    <property type="match status" value="1"/>
</dbReference>
<protein>
    <recommendedName>
        <fullName evidence="11">Neutral metalloproteinase</fullName>
        <ecNumber evidence="11">3.4.24.-</ecNumber>
    </recommendedName>
</protein>
<comment type="cofactor">
    <cofactor evidence="1 11">
        <name>Zn(2+)</name>
        <dbReference type="ChEBI" id="CHEBI:29105"/>
    </cofactor>
</comment>
<feature type="active site" evidence="10">
    <location>
        <position position="339"/>
    </location>
</feature>
<dbReference type="Gene3D" id="1.10.390.10">
    <property type="entry name" value="Neutral Protease Domain 2"/>
    <property type="match status" value="1"/>
</dbReference>
<dbReference type="CDD" id="cd09597">
    <property type="entry name" value="M4_TLP"/>
    <property type="match status" value="1"/>
</dbReference>
<comment type="similarity">
    <text evidence="2 11">Belongs to the peptidase M4 family.</text>
</comment>
<evidence type="ECO:0000313" key="16">
    <source>
        <dbReference type="EMBL" id="RAI78922.1"/>
    </source>
</evidence>
<keyword evidence="7 11" id="KW-0862">Zinc</keyword>
<evidence type="ECO:0000256" key="6">
    <source>
        <dbReference type="ARBA" id="ARBA00022801"/>
    </source>
</evidence>
<dbReference type="InterPro" id="IPR025711">
    <property type="entry name" value="PepSY"/>
</dbReference>
<evidence type="ECO:0000313" key="17">
    <source>
        <dbReference type="Proteomes" id="UP000229523"/>
    </source>
</evidence>
<dbReference type="Gene3D" id="3.10.170.10">
    <property type="match status" value="1"/>
</dbReference>
<dbReference type="PANTHER" id="PTHR33794:SF1">
    <property type="entry name" value="BACILLOLYSIN"/>
    <property type="match status" value="1"/>
</dbReference>
<keyword evidence="3 11" id="KW-0645">Protease</keyword>
<dbReference type="EMBL" id="MJBI02000014">
    <property type="protein sequence ID" value="RAI78922.1"/>
    <property type="molecule type" value="Genomic_DNA"/>
</dbReference>
<comment type="caution">
    <text evidence="16">The sequence shown here is derived from an EMBL/GenBank/DDBJ whole genome shotgun (WGS) entry which is preliminary data.</text>
</comment>
<dbReference type="Pfam" id="PF02868">
    <property type="entry name" value="Peptidase_M4_C"/>
    <property type="match status" value="1"/>
</dbReference>
<keyword evidence="9" id="KW-0865">Zymogen</keyword>
<dbReference type="AlphaFoldDB" id="A0A2G5NRL4"/>
<feature type="chain" id="PRO_5023154132" description="Neutral metalloproteinase" evidence="11">
    <location>
        <begin position="27"/>
        <end position="495"/>
    </location>
</feature>
<dbReference type="Pfam" id="PF03413">
    <property type="entry name" value="PepSY"/>
    <property type="match status" value="1"/>
</dbReference>
<keyword evidence="8 11" id="KW-0482">Metalloprotease</keyword>
<dbReference type="SUPFAM" id="SSF55486">
    <property type="entry name" value="Metalloproteases ('zincins'), catalytic domain"/>
    <property type="match status" value="1"/>
</dbReference>
<feature type="domain" description="FTP" evidence="15">
    <location>
        <begin position="54"/>
        <end position="101"/>
    </location>
</feature>
<dbReference type="InterPro" id="IPR011096">
    <property type="entry name" value="FTP_domain"/>
</dbReference>
<evidence type="ECO:0000256" key="7">
    <source>
        <dbReference type="ARBA" id="ARBA00022833"/>
    </source>
</evidence>
<dbReference type="InterPro" id="IPR001570">
    <property type="entry name" value="Peptidase_M4_C_domain"/>
</dbReference>
<dbReference type="InterPro" id="IPR050728">
    <property type="entry name" value="Zinc_Metalloprotease_M4"/>
</dbReference>
<dbReference type="GO" id="GO:0005576">
    <property type="term" value="C:extracellular region"/>
    <property type="evidence" value="ECO:0007669"/>
    <property type="project" value="UniProtKB-SubCell"/>
</dbReference>
<evidence type="ECO:0000256" key="10">
    <source>
        <dbReference type="PIRSR" id="PIRSR623612-1"/>
    </source>
</evidence>
<keyword evidence="17" id="KW-1185">Reference proteome</keyword>
<evidence type="ECO:0000256" key="11">
    <source>
        <dbReference type="RuleBase" id="RU366073"/>
    </source>
</evidence>
<evidence type="ECO:0000259" key="12">
    <source>
        <dbReference type="Pfam" id="PF01447"/>
    </source>
</evidence>
<evidence type="ECO:0000259" key="14">
    <source>
        <dbReference type="Pfam" id="PF03413"/>
    </source>
</evidence>
<evidence type="ECO:0000259" key="15">
    <source>
        <dbReference type="Pfam" id="PF07504"/>
    </source>
</evidence>
<feature type="signal peptide" evidence="11">
    <location>
        <begin position="1"/>
        <end position="26"/>
    </location>
</feature>
<keyword evidence="6 11" id="KW-0378">Hydrolase</keyword>
<evidence type="ECO:0000256" key="4">
    <source>
        <dbReference type="ARBA" id="ARBA00022723"/>
    </source>
</evidence>
<sequence length="495" mass="53381">MNKKIIPTIVATAAITSSILTSQAQAAQFDSKAAVESLKTLPKSENARALFHKYNVIDSVTDDLGFTHYTLAPKVNGKVFANKEIKVHVSPQGKVVLINGETDAKISNPTNTVKLSKQAAISKAFEAINIKESKAKNFSGSVVKKAELNVDGDVGQYVYNIELITTSPSIGHWNIKINAENGQITAKQNLIETAATTGLGLGVIGSYKTININSVTGAYTLEDLTHTGRLETYQYNSSTGQGTIVSDTDKTFNATNQRAAVDAHYYAGRVYDYYKNVHGRDSYDGLGTDIPSLVGVNSINTLNDYRNNAAWIGDKMIYGDGDGTKFRATSGAIDVVAHEITHGVTQTTAKLVNQGQAGALNESMSDVFAYFIDPQDWLIAEDVYTPSIAGDGLRSLANPEVYGQPSNMSGYYNTTADYGGIHTNMGIPNKAAYNTITTIGKEKSEKIYYRALTQYLTSTSTFLDAKNALVQSAKDLYGTTVAEQVTAAWDKVGVK</sequence>
<dbReference type="GO" id="GO:0006508">
    <property type="term" value="P:proteolysis"/>
    <property type="evidence" value="ECO:0007669"/>
    <property type="project" value="UniProtKB-KW"/>
</dbReference>
<comment type="function">
    <text evidence="11">Extracellular zinc metalloprotease.</text>
</comment>
<dbReference type="Proteomes" id="UP000229523">
    <property type="component" value="Unassembled WGS sequence"/>
</dbReference>
<dbReference type="Pfam" id="PF01447">
    <property type="entry name" value="Peptidase_M4"/>
    <property type="match status" value="1"/>
</dbReference>
<keyword evidence="5 11" id="KW-0732">Signal</keyword>
<keyword evidence="11" id="KW-0964">Secreted</keyword>
<evidence type="ECO:0000256" key="3">
    <source>
        <dbReference type="ARBA" id="ARBA00022670"/>
    </source>
</evidence>
<gene>
    <name evidence="16" type="ORF">BFS35_013305</name>
</gene>
<feature type="active site" description="Proton donor" evidence="10">
    <location>
        <position position="422"/>
    </location>
</feature>
<dbReference type="PRINTS" id="PR00730">
    <property type="entry name" value="THERMOLYSIN"/>
</dbReference>
<comment type="subcellular location">
    <subcellularLocation>
        <location evidence="11">Secreted</location>
    </subcellularLocation>
</comment>
<name>A0A2G5NRL4_9STAP</name>
<dbReference type="Pfam" id="PF07504">
    <property type="entry name" value="FTP"/>
    <property type="match status" value="1"/>
</dbReference>
<organism evidence="16 17">
    <name type="scientific">Macrococcoides goetzii</name>
    <dbReference type="NCBI Taxonomy" id="1891097"/>
    <lineage>
        <taxon>Bacteria</taxon>
        <taxon>Bacillati</taxon>
        <taxon>Bacillota</taxon>
        <taxon>Bacilli</taxon>
        <taxon>Bacillales</taxon>
        <taxon>Staphylococcaceae</taxon>
        <taxon>Macrococcoides</taxon>
    </lineage>
</organism>
<dbReference type="InterPro" id="IPR013856">
    <property type="entry name" value="Peptidase_M4_domain"/>
</dbReference>
<evidence type="ECO:0000256" key="5">
    <source>
        <dbReference type="ARBA" id="ARBA00022729"/>
    </source>
</evidence>
<keyword evidence="4" id="KW-0479">Metal-binding</keyword>
<dbReference type="GO" id="GO:0004222">
    <property type="term" value="F:metalloendopeptidase activity"/>
    <property type="evidence" value="ECO:0007669"/>
    <property type="project" value="UniProtKB-UniRule"/>
</dbReference>
<dbReference type="InterPro" id="IPR023612">
    <property type="entry name" value="Peptidase_M4"/>
</dbReference>
<feature type="domain" description="PepSY" evidence="14">
    <location>
        <begin position="114"/>
        <end position="186"/>
    </location>
</feature>
<dbReference type="GO" id="GO:0046872">
    <property type="term" value="F:metal ion binding"/>
    <property type="evidence" value="ECO:0007669"/>
    <property type="project" value="UniProtKB-UniRule"/>
</dbReference>
<dbReference type="EC" id="3.4.24.-" evidence="11"/>